<comment type="caution">
    <text evidence="4">Lacks conserved residue(s) required for the propagation of feature annotation.</text>
</comment>
<name>A0ABV8JJD6_9FLAO</name>
<evidence type="ECO:0000313" key="8">
    <source>
        <dbReference type="Proteomes" id="UP001595814"/>
    </source>
</evidence>
<evidence type="ECO:0000256" key="4">
    <source>
        <dbReference type="HAMAP-Rule" id="MF_00171"/>
    </source>
</evidence>
<dbReference type="Proteomes" id="UP001595814">
    <property type="component" value="Unassembled WGS sequence"/>
</dbReference>
<dbReference type="InterPro" id="IPR020103">
    <property type="entry name" value="PsdUridine_synth_cat_dom_sf"/>
</dbReference>
<dbReference type="InterPro" id="IPR020097">
    <property type="entry name" value="PsdUridine_synth_TruA_a/b_dom"/>
</dbReference>
<evidence type="ECO:0000259" key="6">
    <source>
        <dbReference type="Pfam" id="PF01416"/>
    </source>
</evidence>
<feature type="domain" description="Pseudouridine synthase I TruA alpha/beta" evidence="6">
    <location>
        <begin position="8"/>
        <end position="102"/>
    </location>
</feature>
<dbReference type="GO" id="GO:0160147">
    <property type="term" value="F:tRNA pseudouridine(38-40) synthase activity"/>
    <property type="evidence" value="ECO:0007669"/>
    <property type="project" value="UniProtKB-EC"/>
</dbReference>
<dbReference type="NCBIfam" id="TIGR00071">
    <property type="entry name" value="hisT_truA"/>
    <property type="match status" value="1"/>
</dbReference>
<gene>
    <name evidence="4 7" type="primary">truA</name>
    <name evidence="7" type="ORF">ACFOUT_01340</name>
</gene>
<feature type="binding site" evidence="4">
    <location>
        <position position="109"/>
    </location>
    <ligand>
        <name>substrate</name>
    </ligand>
</feature>
<dbReference type="EMBL" id="JBHSAW010000001">
    <property type="protein sequence ID" value="MFC4094499.1"/>
    <property type="molecule type" value="Genomic_DNA"/>
</dbReference>
<dbReference type="CDD" id="cd02570">
    <property type="entry name" value="PseudoU_synth_EcTruA"/>
    <property type="match status" value="1"/>
</dbReference>
<organism evidence="7 8">
    <name type="scientific">Euzebyella saccharophila</name>
    <dbReference type="NCBI Taxonomy" id="679664"/>
    <lineage>
        <taxon>Bacteria</taxon>
        <taxon>Pseudomonadati</taxon>
        <taxon>Bacteroidota</taxon>
        <taxon>Flavobacteriia</taxon>
        <taxon>Flavobacteriales</taxon>
        <taxon>Flavobacteriaceae</taxon>
        <taxon>Euzebyella</taxon>
    </lineage>
</organism>
<keyword evidence="2 4" id="KW-0819">tRNA processing</keyword>
<comment type="caution">
    <text evidence="7">The sequence shown here is derived from an EMBL/GenBank/DDBJ whole genome shotgun (WGS) entry which is preliminary data.</text>
</comment>
<dbReference type="Gene3D" id="3.30.70.660">
    <property type="entry name" value="Pseudouridine synthase I, catalytic domain, C-terminal subdomain"/>
    <property type="match status" value="1"/>
</dbReference>
<feature type="domain" description="Pseudouridine synthase I TruA alpha/beta" evidence="6">
    <location>
        <begin position="140"/>
        <end position="242"/>
    </location>
</feature>
<evidence type="ECO:0000256" key="3">
    <source>
        <dbReference type="ARBA" id="ARBA00023235"/>
    </source>
</evidence>
<proteinExistence type="inferred from homology"/>
<dbReference type="HAMAP" id="MF_00171">
    <property type="entry name" value="TruA"/>
    <property type="match status" value="1"/>
</dbReference>
<dbReference type="PIRSF" id="PIRSF001430">
    <property type="entry name" value="tRNA_psdUrid_synth"/>
    <property type="match status" value="1"/>
</dbReference>
<comment type="similarity">
    <text evidence="1 4 5">Belongs to the tRNA pseudouridine synthase TruA family.</text>
</comment>
<dbReference type="SUPFAM" id="SSF55120">
    <property type="entry name" value="Pseudouridine synthase"/>
    <property type="match status" value="1"/>
</dbReference>
<dbReference type="InterPro" id="IPR020095">
    <property type="entry name" value="PsdUridine_synth_TruA_C"/>
</dbReference>
<dbReference type="PANTHER" id="PTHR11142:SF0">
    <property type="entry name" value="TRNA PSEUDOURIDINE SYNTHASE-LIKE 1"/>
    <property type="match status" value="1"/>
</dbReference>
<evidence type="ECO:0000256" key="2">
    <source>
        <dbReference type="ARBA" id="ARBA00022694"/>
    </source>
</evidence>
<dbReference type="EC" id="5.4.99.12" evidence="4"/>
<evidence type="ECO:0000313" key="7">
    <source>
        <dbReference type="EMBL" id="MFC4094499.1"/>
    </source>
</evidence>
<keyword evidence="3 4" id="KW-0413">Isomerase</keyword>
<protein>
    <recommendedName>
        <fullName evidence="4">tRNA pseudouridine synthase A</fullName>
        <ecNumber evidence="4">5.4.99.12</ecNumber>
    </recommendedName>
    <alternativeName>
        <fullName evidence="4">tRNA pseudouridine(38-40) synthase</fullName>
    </alternativeName>
    <alternativeName>
        <fullName evidence="4">tRNA pseudouridylate synthase I</fullName>
    </alternativeName>
    <alternativeName>
        <fullName evidence="4">tRNA-uridine isomerase I</fullName>
    </alternativeName>
</protein>
<feature type="active site" description="Nucleophile" evidence="4">
    <location>
        <position position="51"/>
    </location>
</feature>
<evidence type="ECO:0000256" key="5">
    <source>
        <dbReference type="RuleBase" id="RU003792"/>
    </source>
</evidence>
<dbReference type="PANTHER" id="PTHR11142">
    <property type="entry name" value="PSEUDOURIDYLATE SYNTHASE"/>
    <property type="match status" value="1"/>
</dbReference>
<dbReference type="InterPro" id="IPR001406">
    <property type="entry name" value="PsdUridine_synth_TruA"/>
</dbReference>
<accession>A0ABV8JJD6</accession>
<dbReference type="InterPro" id="IPR020094">
    <property type="entry name" value="TruA/RsuA/RluB/E/F_N"/>
</dbReference>
<comment type="function">
    <text evidence="4">Formation of pseudouridine at positions 38, 39 and 40 in the anticodon stem and loop of transfer RNAs.</text>
</comment>
<evidence type="ECO:0000256" key="1">
    <source>
        <dbReference type="ARBA" id="ARBA00009375"/>
    </source>
</evidence>
<keyword evidence="8" id="KW-1185">Reference proteome</keyword>
<dbReference type="Gene3D" id="3.30.70.580">
    <property type="entry name" value="Pseudouridine synthase I, catalytic domain, N-terminal subdomain"/>
    <property type="match status" value="1"/>
</dbReference>
<dbReference type="RefSeq" id="WP_192462715.1">
    <property type="nucleotide sequence ID" value="NZ_JACYFJ010000004.1"/>
</dbReference>
<dbReference type="Pfam" id="PF01416">
    <property type="entry name" value="PseudoU_synth_1"/>
    <property type="match status" value="2"/>
</dbReference>
<sequence length="250" mass="28659">MRYFVEFSYFGKNYHGWQKQPNAITVQGVLEETFSTYLRETVELTGAGRTDAGVHAKQMYAHFESNAINDLQQTVYRLNAFLPADISLKKLHQVEESAHARFEAFERSYEYWIVQEKNPFYTESAHYVKVPLDIGKMNEAASLLLDHKDFECFSRSNTDVKTFLCEVKRAVWEVREDKLVFSITADRFLRNMVRAVVGTLLEVGMGKWDLSYVKTVLNSRDRSKAGASVPAKGLYLTSVLYPKKTLSAHG</sequence>
<reference evidence="8" key="1">
    <citation type="journal article" date="2019" name="Int. J. Syst. Evol. Microbiol.">
        <title>The Global Catalogue of Microorganisms (GCM) 10K type strain sequencing project: providing services to taxonomists for standard genome sequencing and annotation.</title>
        <authorList>
            <consortium name="The Broad Institute Genomics Platform"/>
            <consortium name="The Broad Institute Genome Sequencing Center for Infectious Disease"/>
            <person name="Wu L."/>
            <person name="Ma J."/>
        </authorList>
    </citation>
    <scope>NUCLEOTIDE SEQUENCE [LARGE SCALE GENOMIC DNA]</scope>
    <source>
        <strain evidence="8">CECT 7477</strain>
    </source>
</reference>
<comment type="catalytic activity">
    <reaction evidence="4 5">
        <text>uridine(38/39/40) in tRNA = pseudouridine(38/39/40) in tRNA</text>
        <dbReference type="Rhea" id="RHEA:22376"/>
        <dbReference type="Rhea" id="RHEA-COMP:10085"/>
        <dbReference type="Rhea" id="RHEA-COMP:10087"/>
        <dbReference type="ChEBI" id="CHEBI:65314"/>
        <dbReference type="ChEBI" id="CHEBI:65315"/>
        <dbReference type="EC" id="5.4.99.12"/>
    </reaction>
</comment>
<comment type="subunit">
    <text evidence="4">Homodimer.</text>
</comment>